<keyword evidence="5" id="KW-0067">ATP-binding</keyword>
<proteinExistence type="inferred from homology"/>
<keyword evidence="6" id="KW-0119">Carbohydrate metabolism</keyword>
<evidence type="ECO:0000256" key="3">
    <source>
        <dbReference type="ARBA" id="ARBA00022741"/>
    </source>
</evidence>
<dbReference type="Proteomes" id="UP000183255">
    <property type="component" value="Unassembled WGS sequence"/>
</dbReference>
<dbReference type="Pfam" id="PF17042">
    <property type="entry name" value="NBD_C"/>
    <property type="match status" value="1"/>
</dbReference>
<comment type="similarity">
    <text evidence="1">Belongs to the four-carbon acid sugar kinase family.</text>
</comment>
<dbReference type="InterPro" id="IPR037051">
    <property type="entry name" value="4-carb_acid_sugar_kinase_N_sf"/>
</dbReference>
<dbReference type="RefSeq" id="WP_031577338.1">
    <property type="nucleotide sequence ID" value="NZ_FNDZ01000009.1"/>
</dbReference>
<feature type="domain" description="Four-carbon acid sugar kinase N-terminal" evidence="7">
    <location>
        <begin position="4"/>
        <end position="215"/>
    </location>
</feature>
<feature type="domain" description="Four-carbon acid sugar kinase nucleotide binding" evidence="8">
    <location>
        <begin position="237"/>
        <end position="404"/>
    </location>
</feature>
<keyword evidence="2" id="KW-0808">Transferase</keyword>
<dbReference type="SUPFAM" id="SSF142764">
    <property type="entry name" value="YgbK-like"/>
    <property type="match status" value="1"/>
</dbReference>
<evidence type="ECO:0000256" key="2">
    <source>
        <dbReference type="ARBA" id="ARBA00022679"/>
    </source>
</evidence>
<evidence type="ECO:0000256" key="6">
    <source>
        <dbReference type="ARBA" id="ARBA00023277"/>
    </source>
</evidence>
<name>A0A1G8RNI4_9CLOT</name>
<dbReference type="Gene3D" id="3.40.980.20">
    <property type="entry name" value="Four-carbon acid sugar kinase, nucleotide binding domain"/>
    <property type="match status" value="1"/>
</dbReference>
<dbReference type="EMBL" id="FNDZ01000009">
    <property type="protein sequence ID" value="SDJ18506.1"/>
    <property type="molecule type" value="Genomic_DNA"/>
</dbReference>
<dbReference type="InterPro" id="IPR010737">
    <property type="entry name" value="4-carb_acid_sugar_kinase_N"/>
</dbReference>
<sequence length="412" mass="45732">MIKLLIIADDFTGALDTGVQFAGRGANTLVVTDLQYDFHDIEENVDVLVMVTESRHIDPEEAYKVVYDISKRAILAGISNIYKKTDSALRGNIGAELKGLMDGAGIKTLPFIPAFPALQRITKDGVHYIEGVPVAESIFGKDPFEPIRYSSVEEIISGQIKVPVVIQRNGKPIENQEGIHVFDAETEEDLQRIGEILNIDGIRFSAGCAGFAATLADLLNIRGTAFKGERLEENLFIACGSVNPVTIRQMRKAKAEGFPQVHLTPEQKLEKEWLQKDTSRKEIEEWLRRAGAEKRFILDVNDPDGQEDTNRYKEAHGLTTEDLRVSISENFAAIMKRLLDDGLRATVLCTGGDTLMALMQVLGIYELIPLYELSPGVVATKFHYQGRTYNMISKSGGIGEEDLLLKIAEMIF</sequence>
<dbReference type="GO" id="GO:0016301">
    <property type="term" value="F:kinase activity"/>
    <property type="evidence" value="ECO:0007669"/>
    <property type="project" value="UniProtKB-KW"/>
</dbReference>
<keyword evidence="3" id="KW-0547">Nucleotide-binding</keyword>
<dbReference type="Gene3D" id="3.40.50.10840">
    <property type="entry name" value="Putative sugar-binding, N-terminal domain"/>
    <property type="match status" value="1"/>
</dbReference>
<accession>A0A1G8RNI4</accession>
<evidence type="ECO:0000313" key="10">
    <source>
        <dbReference type="Proteomes" id="UP000183255"/>
    </source>
</evidence>
<evidence type="ECO:0000256" key="1">
    <source>
        <dbReference type="ARBA" id="ARBA00005715"/>
    </source>
</evidence>
<protein>
    <submittedName>
        <fullName evidence="9">Uncharacterized conserved protein YgbK, DUF1537 family</fullName>
    </submittedName>
</protein>
<dbReference type="InterPro" id="IPR042213">
    <property type="entry name" value="NBD_C_sf"/>
</dbReference>
<dbReference type="AlphaFoldDB" id="A0A1G8RNI4"/>
<evidence type="ECO:0000259" key="8">
    <source>
        <dbReference type="Pfam" id="PF17042"/>
    </source>
</evidence>
<evidence type="ECO:0000313" key="9">
    <source>
        <dbReference type="EMBL" id="SDJ18506.1"/>
    </source>
</evidence>
<dbReference type="InterPro" id="IPR031475">
    <property type="entry name" value="NBD_C"/>
</dbReference>
<keyword evidence="4" id="KW-0418">Kinase</keyword>
<evidence type="ECO:0000256" key="4">
    <source>
        <dbReference type="ARBA" id="ARBA00022777"/>
    </source>
</evidence>
<reference evidence="9 10" key="1">
    <citation type="submission" date="2016-10" db="EMBL/GenBank/DDBJ databases">
        <authorList>
            <person name="de Groot N.N."/>
        </authorList>
    </citation>
    <scope>NUCLEOTIDE SEQUENCE [LARGE SCALE GENOMIC DNA]</scope>
    <source>
        <strain evidence="9 10">CGMCC 1.5058</strain>
    </source>
</reference>
<evidence type="ECO:0000259" key="7">
    <source>
        <dbReference type="Pfam" id="PF07005"/>
    </source>
</evidence>
<gene>
    <name evidence="9" type="ORF">SAMN05421804_10931</name>
</gene>
<organism evidence="9 10">
    <name type="scientific">Proteiniclasticum ruminis</name>
    <dbReference type="NCBI Taxonomy" id="398199"/>
    <lineage>
        <taxon>Bacteria</taxon>
        <taxon>Bacillati</taxon>
        <taxon>Bacillota</taxon>
        <taxon>Clostridia</taxon>
        <taxon>Eubacteriales</taxon>
        <taxon>Clostridiaceae</taxon>
        <taxon>Proteiniclasticum</taxon>
    </lineage>
</organism>
<evidence type="ECO:0000256" key="5">
    <source>
        <dbReference type="ARBA" id="ARBA00022840"/>
    </source>
</evidence>
<dbReference type="Pfam" id="PF07005">
    <property type="entry name" value="SBD_N"/>
    <property type="match status" value="1"/>
</dbReference>
<dbReference type="GO" id="GO:0005524">
    <property type="term" value="F:ATP binding"/>
    <property type="evidence" value="ECO:0007669"/>
    <property type="project" value="UniProtKB-KW"/>
</dbReference>